<comment type="caution">
    <text evidence="3">The sequence shown here is derived from an EMBL/GenBank/DDBJ whole genome shotgun (WGS) entry which is preliminary data.</text>
</comment>
<feature type="region of interest" description="Disordered" evidence="1">
    <location>
        <begin position="134"/>
        <end position="162"/>
    </location>
</feature>
<evidence type="ECO:0000256" key="1">
    <source>
        <dbReference type="SAM" id="MobiDB-lite"/>
    </source>
</evidence>
<keyword evidence="2" id="KW-0472">Membrane</keyword>
<feature type="region of interest" description="Disordered" evidence="1">
    <location>
        <begin position="1"/>
        <end position="21"/>
    </location>
</feature>
<feature type="transmembrane region" description="Helical" evidence="2">
    <location>
        <begin position="42"/>
        <end position="62"/>
    </location>
</feature>
<dbReference type="NCBIfam" id="TIGR02830">
    <property type="entry name" value="spore_III_AG"/>
    <property type="match status" value="1"/>
</dbReference>
<sequence>MGAVSKAGRSSGERRRIGYMDEKPTSWLDQLKQPKKKKGMPSIYLIIAAALGIIFMFAGNFFSSPDPGQEVFSELADSSDSEPAFGQNKSNPSTMSEYENLYETQLKEALDEVAGVSDATVIVNLDSTEEKVVEKNSTSTDKYTYESPKEGGSRKIEEQSSEEQVVVVQSDKGQEPIIVSTKKPVVRGVVVVAVGAENMEVKKMIVDAVTRLLDVKSHRVMVLPKKLKGES</sequence>
<organism evidence="3 4">
    <name type="scientific">Guptibacillus hwajinpoensis</name>
    <dbReference type="NCBI Taxonomy" id="208199"/>
    <lineage>
        <taxon>Bacteria</taxon>
        <taxon>Bacillati</taxon>
        <taxon>Bacillota</taxon>
        <taxon>Bacilli</taxon>
        <taxon>Bacillales</taxon>
        <taxon>Guptibacillaceae</taxon>
        <taxon>Guptibacillus</taxon>
    </lineage>
</organism>
<dbReference type="InterPro" id="IPR014195">
    <property type="entry name" value="Spore_III_AG"/>
</dbReference>
<accession>A0A4U1MHY4</accession>
<proteinExistence type="predicted"/>
<protein>
    <submittedName>
        <fullName evidence="3">Stage III sporulation protein AG</fullName>
    </submittedName>
</protein>
<keyword evidence="2" id="KW-0812">Transmembrane</keyword>
<feature type="compositionally biased region" description="Basic and acidic residues" evidence="1">
    <location>
        <begin position="11"/>
        <end position="21"/>
    </location>
</feature>
<evidence type="ECO:0000313" key="3">
    <source>
        <dbReference type="EMBL" id="TKD70066.1"/>
    </source>
</evidence>
<dbReference type="Proteomes" id="UP000310541">
    <property type="component" value="Unassembled WGS sequence"/>
</dbReference>
<feature type="compositionally biased region" description="Basic and acidic residues" evidence="1">
    <location>
        <begin position="143"/>
        <end position="158"/>
    </location>
</feature>
<dbReference type="OrthoDB" id="2381602at2"/>
<dbReference type="AlphaFoldDB" id="A0A4U1MHY4"/>
<keyword evidence="2" id="KW-1133">Transmembrane helix</keyword>
<dbReference type="EMBL" id="SWFM01000003">
    <property type="protein sequence ID" value="TKD70066.1"/>
    <property type="molecule type" value="Genomic_DNA"/>
</dbReference>
<evidence type="ECO:0000256" key="2">
    <source>
        <dbReference type="SAM" id="Phobius"/>
    </source>
</evidence>
<gene>
    <name evidence="3" type="primary">spoIIIAG</name>
    <name evidence="3" type="ORF">FBF83_12445</name>
</gene>
<name>A0A4U1MHY4_9BACL</name>
<evidence type="ECO:0000313" key="4">
    <source>
        <dbReference type="Proteomes" id="UP000310541"/>
    </source>
</evidence>
<reference evidence="3 4" key="1">
    <citation type="submission" date="2019-04" db="EMBL/GenBank/DDBJ databases">
        <title>Genome sequence of Bacillus hwajinpoensis strain Y2.</title>
        <authorList>
            <person name="Fair J.L."/>
            <person name="Maclea K.S."/>
        </authorList>
    </citation>
    <scope>NUCLEOTIDE SEQUENCE [LARGE SCALE GENOMIC DNA]</scope>
    <source>
        <strain evidence="3 4">Y2</strain>
    </source>
</reference>